<organism evidence="3 4">
    <name type="scientific">Evansella vedderi</name>
    <dbReference type="NCBI Taxonomy" id="38282"/>
    <lineage>
        <taxon>Bacteria</taxon>
        <taxon>Bacillati</taxon>
        <taxon>Bacillota</taxon>
        <taxon>Bacilli</taxon>
        <taxon>Bacillales</taxon>
        <taxon>Bacillaceae</taxon>
        <taxon>Evansella</taxon>
    </lineage>
</organism>
<dbReference type="PANTHER" id="PTHR44119:SF4">
    <property type="entry name" value="AEROBIC COBALTOCHELATASE SUBUNIT COBN"/>
    <property type="match status" value="1"/>
</dbReference>
<comment type="similarity">
    <text evidence="1">Belongs to the Mg-chelatase subunit H family.</text>
</comment>
<protein>
    <submittedName>
        <fullName evidence="3">Cobaltochelatase CobN</fullName>
        <ecNumber evidence="3">6.6.1.2</ecNumber>
    </submittedName>
</protein>
<comment type="caution">
    <text evidence="3">The sequence shown here is derived from an EMBL/GenBank/DDBJ whole genome shotgun (WGS) entry which is preliminary data.</text>
</comment>
<keyword evidence="3" id="KW-0436">Ligase</keyword>
<dbReference type="EMBL" id="JAUSUG010000001">
    <property type="protein sequence ID" value="MDQ0252739.1"/>
    <property type="molecule type" value="Genomic_DNA"/>
</dbReference>
<feature type="domain" description="CobN/magnesium chelatase" evidence="2">
    <location>
        <begin position="149"/>
        <end position="1228"/>
    </location>
</feature>
<dbReference type="NCBIfam" id="TIGR02025">
    <property type="entry name" value="BchH"/>
    <property type="match status" value="1"/>
</dbReference>
<dbReference type="EC" id="6.6.1.2" evidence="3"/>
<dbReference type="Proteomes" id="UP001230005">
    <property type="component" value="Unassembled WGS sequence"/>
</dbReference>
<proteinExistence type="inferred from homology"/>
<dbReference type="InterPro" id="IPR003672">
    <property type="entry name" value="CobN/Mg_chltase"/>
</dbReference>
<name>A0ABT9ZNG9_9BACI</name>
<dbReference type="GO" id="GO:0051116">
    <property type="term" value="F:cobaltochelatase activity"/>
    <property type="evidence" value="ECO:0007669"/>
    <property type="project" value="UniProtKB-EC"/>
</dbReference>
<reference evidence="3 4" key="1">
    <citation type="submission" date="2023-07" db="EMBL/GenBank/DDBJ databases">
        <title>Genomic Encyclopedia of Type Strains, Phase IV (KMG-IV): sequencing the most valuable type-strain genomes for metagenomic binning, comparative biology and taxonomic classification.</title>
        <authorList>
            <person name="Goeker M."/>
        </authorList>
    </citation>
    <scope>NUCLEOTIDE SEQUENCE [LARGE SCALE GENOMIC DNA]</scope>
    <source>
        <strain evidence="3 4">DSM 9768</strain>
    </source>
</reference>
<dbReference type="RefSeq" id="WP_307320484.1">
    <property type="nucleotide sequence ID" value="NZ_JAUSUG010000001.1"/>
</dbReference>
<dbReference type="InterPro" id="IPR011771">
    <property type="entry name" value="BchH"/>
</dbReference>
<dbReference type="CDD" id="cd10150">
    <property type="entry name" value="CobN_like"/>
    <property type="match status" value="1"/>
</dbReference>
<evidence type="ECO:0000313" key="4">
    <source>
        <dbReference type="Proteomes" id="UP001230005"/>
    </source>
</evidence>
<evidence type="ECO:0000313" key="3">
    <source>
        <dbReference type="EMBL" id="MDQ0252739.1"/>
    </source>
</evidence>
<sequence length="1247" mass="142873">MKITVLTTSTAAISDLIHTYESRIPKTVGELIDLQLFDVENYVEAQIPKMKARIIDSQIVLLDLHGTPQQLNQEVISSLSLSTQFVVPINGERGELQNYFKLGSLSAQDLEGEKQHGRPLSLIEKKQRLSEKLSKEKLQDFKNYIKIVEYWRLAGETNMKSLLFFLLKGYGSYFGLSSTEKAAIPSFDVPKGVQETAIYNPITDQIFSSYEELVQHSEFDEKKPSVGIVFTNYSYPVRTTDAISEMMRRLQKFANVVPISYSRGSVQEIEKLRKFLIDSNGSRIDLLLNFVPFRLGAGPVGGNPEIGKQFLEELNVPVLHPFFITRRKREDWEASSQGVTSSEFSVSVMLPELDGNIETIPVGVMDSVERNEAFDVEIKQLHLIEDRAEKLVSRVEQWLNLRRKPNHQKKVAIIGYNYPPGEGNVFGGSFLDTLASLETIIKRLHKEGYEIPVLTKEQLQKKFVEGKIVNSPEWVSGDEQIDYIRYKRDKYETVLNDKILNDVEKEWGRTQTMMTDEGEFLIPGVMEGQTFIGLQPTRGIHENPEKSYHDKSLPPHHQYIAYYQWLKEEFKGDVIIHVGTHGTLEFLSGKECGMSGDCYPDLLVNDIPHLYLYYTGNPAEAMIAKRRSHAALISYQSPPFQESELYGELLPLETLFNEYHEVERTNPEQGKELEQKLMEKSKELHFAVEDIEELEKELYRIKSSLIPTGLHVFGTAYSEKEAADYMKFVLKFDRGSIKSLPKLIAESKQLNYDVLTGENNTKEIAMINEEVDQLIKEYVTEGKLCHHVFGKEELKQQITDTLQFGMEAYTASQQNNELEGLIKALNGEFIPARLGGDMVRDPSVFPTGCNLYQFDPRLVPSESAYERGKKVADQTIEKYLNKTGNYPDKVGVVLWGLETSRTQGETLGQILHYLGIKVIHRPGMIRQTYEIVPIEELGRPRIDVVLNISGMFRAMFPNMIEDLSDLFIQISERKETEEENFMKRNTNQILEQLKSEGLGNEEAMELASARIFGPSEEEYGTNVTSLIETKNWEEEAQIGQSYLNSLQHVYTKNHYGKPMKELLTTHLKKVEIISQIRSTPEHEVVDLDHYYEYFGGMSKSVENAKGAKAEVYISDTTTSQIETEDVEHAIARGVRTRITNPKWIDAMLEHDYHGVQKIAERFENILGLAATTNKVDNWIFNRLHSTYIENEELKKRCTENNRWAYLHMVETLLESNQRGYWEATEEQLNELRNTYLDLEGSMEETTV</sequence>
<evidence type="ECO:0000256" key="1">
    <source>
        <dbReference type="ARBA" id="ARBA00010851"/>
    </source>
</evidence>
<gene>
    <name evidence="3" type="ORF">J2S74_000111</name>
</gene>
<keyword evidence="4" id="KW-1185">Reference proteome</keyword>
<evidence type="ECO:0000259" key="2">
    <source>
        <dbReference type="Pfam" id="PF02514"/>
    </source>
</evidence>
<dbReference type="Pfam" id="PF02514">
    <property type="entry name" value="CobN-Mg_chel"/>
    <property type="match status" value="1"/>
</dbReference>
<accession>A0ABT9ZNG9</accession>
<dbReference type="PANTHER" id="PTHR44119">
    <property type="entry name" value="MAGNESIUM-CHELATASE SUBUNIT CHLH, CHLOROPLASTIC"/>
    <property type="match status" value="1"/>
</dbReference>